<dbReference type="AlphaFoldDB" id="A0A131XTV9"/>
<proteinExistence type="evidence at transcript level"/>
<protein>
    <submittedName>
        <fullName evidence="1">Putative reversion-inducing cysteine-rich protein with kazal motif</fullName>
    </submittedName>
</protein>
<sequence>KGNIKDEMLAEVPIEAAFLTEQSNLFVDIITCDGASWNHKMWKVLRVQGAANNVKCKVDHPVDASRSLYFISDFPHLIKCLRNGLLKCRFNTPGGHVGVTSRLKNLMLYSVIGDPFVGQCFLFSLTTKFFICAGEHAAYQGSLQD</sequence>
<name>A0A131XTV9_IXORI</name>
<feature type="non-terminal residue" evidence="1">
    <location>
        <position position="1"/>
    </location>
</feature>
<organism evidence="1">
    <name type="scientific">Ixodes ricinus</name>
    <name type="common">Common tick</name>
    <name type="synonym">Acarus ricinus</name>
    <dbReference type="NCBI Taxonomy" id="34613"/>
    <lineage>
        <taxon>Eukaryota</taxon>
        <taxon>Metazoa</taxon>
        <taxon>Ecdysozoa</taxon>
        <taxon>Arthropoda</taxon>
        <taxon>Chelicerata</taxon>
        <taxon>Arachnida</taxon>
        <taxon>Acari</taxon>
        <taxon>Parasitiformes</taxon>
        <taxon>Ixodida</taxon>
        <taxon>Ixodoidea</taxon>
        <taxon>Ixodidae</taxon>
        <taxon>Ixodinae</taxon>
        <taxon>Ixodes</taxon>
    </lineage>
</organism>
<dbReference type="EMBL" id="GEFM01006161">
    <property type="protein sequence ID" value="JAP69635.1"/>
    <property type="molecule type" value="mRNA"/>
</dbReference>
<evidence type="ECO:0000313" key="1">
    <source>
        <dbReference type="EMBL" id="JAP69635.1"/>
    </source>
</evidence>
<accession>A0A131XTV9</accession>
<reference evidence="1" key="1">
    <citation type="submission" date="2016-02" db="EMBL/GenBank/DDBJ databases">
        <title>RNAseq analyses of the midgut from blood- or serum-fed Ixodes ricinus ticks.</title>
        <authorList>
            <person name="Perner J."/>
            <person name="Provaznik J."/>
            <person name="Schrenkova J."/>
            <person name="Urbanova V."/>
            <person name="Ribeiro J.M."/>
            <person name="Kopacek P."/>
        </authorList>
    </citation>
    <scope>NUCLEOTIDE SEQUENCE</scope>
    <source>
        <tissue evidence="1">Gut</tissue>
    </source>
</reference>